<dbReference type="InterPro" id="IPR026960">
    <property type="entry name" value="RVT-Znf"/>
</dbReference>
<dbReference type="Pfam" id="PF13966">
    <property type="entry name" value="zf-RVT"/>
    <property type="match status" value="1"/>
</dbReference>
<protein>
    <recommendedName>
        <fullName evidence="1">Reverse transcriptase zinc-binding domain-containing protein</fullName>
    </recommendedName>
</protein>
<comment type="caution">
    <text evidence="2">The sequence shown here is derived from an EMBL/GenBank/DDBJ whole genome shotgun (WGS) entry which is preliminary data.</text>
</comment>
<evidence type="ECO:0000259" key="1">
    <source>
        <dbReference type="Pfam" id="PF13966"/>
    </source>
</evidence>
<feature type="domain" description="Reverse transcriptase zinc-binding" evidence="1">
    <location>
        <begin position="151"/>
        <end position="200"/>
    </location>
</feature>
<accession>A0ABR2TZG0</accession>
<gene>
    <name evidence="2" type="ORF">V6N11_071168</name>
</gene>
<dbReference type="Proteomes" id="UP001396334">
    <property type="component" value="Unassembled WGS sequence"/>
</dbReference>
<keyword evidence="3" id="KW-1185">Reference proteome</keyword>
<evidence type="ECO:0000313" key="3">
    <source>
        <dbReference type="Proteomes" id="UP001396334"/>
    </source>
</evidence>
<dbReference type="EMBL" id="JBBPBN010000003">
    <property type="protein sequence ID" value="KAK9042811.1"/>
    <property type="molecule type" value="Genomic_DNA"/>
</dbReference>
<organism evidence="2 3">
    <name type="scientific">Hibiscus sabdariffa</name>
    <name type="common">roselle</name>
    <dbReference type="NCBI Taxonomy" id="183260"/>
    <lineage>
        <taxon>Eukaryota</taxon>
        <taxon>Viridiplantae</taxon>
        <taxon>Streptophyta</taxon>
        <taxon>Embryophyta</taxon>
        <taxon>Tracheophyta</taxon>
        <taxon>Spermatophyta</taxon>
        <taxon>Magnoliopsida</taxon>
        <taxon>eudicotyledons</taxon>
        <taxon>Gunneridae</taxon>
        <taxon>Pentapetalae</taxon>
        <taxon>rosids</taxon>
        <taxon>malvids</taxon>
        <taxon>Malvales</taxon>
        <taxon>Malvaceae</taxon>
        <taxon>Malvoideae</taxon>
        <taxon>Hibiscus</taxon>
    </lineage>
</organism>
<reference evidence="2 3" key="1">
    <citation type="journal article" date="2024" name="G3 (Bethesda)">
        <title>Genome assembly of Hibiscus sabdariffa L. provides insights into metabolisms of medicinal natural products.</title>
        <authorList>
            <person name="Kim T."/>
        </authorList>
    </citation>
    <scope>NUCLEOTIDE SEQUENCE [LARGE SCALE GENOMIC DNA]</scope>
    <source>
        <strain evidence="2">TK-2024</strain>
        <tissue evidence="2">Old leaves</tissue>
    </source>
</reference>
<evidence type="ECO:0000313" key="2">
    <source>
        <dbReference type="EMBL" id="KAK9042811.1"/>
    </source>
</evidence>
<sequence>MQSSISSRFNFKVVDTLRIYLGVPVIHKRTCCSDYEFIIVKILNKLNGWSARSLYDKWCVNLTRYVLDSLLFHSILCKPVPFLSKCAIPLKFLFVVSFGSTLTTLKNLAFIMKLGNNPSGFVNDDPGIMDLVTLEGLLTSWIRMIPIFSDLHVLWTALHNKLMTNVEHVKRWLSANPSCPECDFHKETILHALRDCPSAKGYGFGTMLSSMVVVPLLKLSYNEKLYKLNYGGLLSGLQVARSLSAKKLLVQSDSSTDECNRVADKITKMFSSNSPLMLLMDAPPTALHDLLVIDVIGPLYCKFVHV</sequence>
<proteinExistence type="predicted"/>
<name>A0ABR2TZG0_9ROSI</name>